<dbReference type="EMBL" id="OKRC01000006">
    <property type="protein sequence ID" value="SPE21451.1"/>
    <property type="molecule type" value="Genomic_DNA"/>
</dbReference>
<evidence type="ECO:0000313" key="2">
    <source>
        <dbReference type="EMBL" id="SPE21451.1"/>
    </source>
</evidence>
<comment type="caution">
    <text evidence="2">The sequence shown here is derived from an EMBL/GenBank/DDBJ whole genome shotgun (WGS) entry which is preliminary data.</text>
</comment>
<gene>
    <name evidence="1" type="ORF">CUR37_01455</name>
    <name evidence="2" type="ORF">LAS9267_01334</name>
</gene>
<dbReference type="GeneID" id="57132926"/>
<dbReference type="EMBL" id="MKGH01000005">
    <property type="protein sequence ID" value="PKX79743.1"/>
    <property type="molecule type" value="Genomic_DNA"/>
</dbReference>
<accession>A0A094XWL1</accession>
<reference evidence="1 3" key="1">
    <citation type="submission" date="2016-09" db="EMBL/GenBank/DDBJ databases">
        <authorList>
            <person name="Inglin R.C."/>
        </authorList>
    </citation>
    <scope>NUCLEOTIDE SEQUENCE [LARGE SCALE GENOMIC DNA]</scope>
    <source>
        <strain evidence="1 3">RI-517</strain>
    </source>
</reference>
<name>A0A094XWL1_LATSK</name>
<protein>
    <submittedName>
        <fullName evidence="2">Uncharacterized protein</fullName>
    </submittedName>
</protein>
<dbReference type="Proteomes" id="UP000234349">
    <property type="component" value="Unassembled WGS sequence"/>
</dbReference>
<dbReference type="RefSeq" id="WP_011373831.1">
    <property type="nucleotide sequence ID" value="NZ_AP017931.1"/>
</dbReference>
<organism evidence="2 4">
    <name type="scientific">Latilactobacillus sakei</name>
    <name type="common">Lactobacillus sakei</name>
    <dbReference type="NCBI Taxonomy" id="1599"/>
    <lineage>
        <taxon>Bacteria</taxon>
        <taxon>Bacillati</taxon>
        <taxon>Bacillota</taxon>
        <taxon>Bacilli</taxon>
        <taxon>Lactobacillales</taxon>
        <taxon>Lactobacillaceae</taxon>
        <taxon>Latilactobacillus</taxon>
    </lineage>
</organism>
<dbReference type="Proteomes" id="UP000239650">
    <property type="component" value="Unassembled WGS sequence"/>
</dbReference>
<reference evidence="2 4" key="2">
    <citation type="submission" date="2018-02" db="EMBL/GenBank/DDBJ databases">
        <authorList>
            <person name="Rodrigo-Torres L."/>
            <person name="Arahal R. D."/>
            <person name="Lucena T."/>
        </authorList>
    </citation>
    <scope>NUCLEOTIDE SEQUENCE [LARGE SCALE GENOMIC DNA]</scope>
    <source>
        <strain evidence="2 4">CECT 9267</strain>
    </source>
</reference>
<proteinExistence type="predicted"/>
<evidence type="ECO:0000313" key="3">
    <source>
        <dbReference type="Proteomes" id="UP000234349"/>
    </source>
</evidence>
<evidence type="ECO:0000313" key="1">
    <source>
        <dbReference type="EMBL" id="PKX79743.1"/>
    </source>
</evidence>
<sequence>MSVYYLNRKDPVSEMIKTVQAGMASLSYFDHLEEICRDVNISLDDAILLQRINEMTTGRYVDAQIVFSAGLVEEDLYRLKDAGWLLGMRDSERTKQYVMLSPRAQKALEAISSAYEQDGPVIAPKIDSADVQRIMQAADKVFQKYQ</sequence>
<dbReference type="AlphaFoldDB" id="A0A094XWL1"/>
<evidence type="ECO:0000313" key="4">
    <source>
        <dbReference type="Proteomes" id="UP000239650"/>
    </source>
</evidence>